<evidence type="ECO:0000256" key="1">
    <source>
        <dbReference type="ARBA" id="ARBA00023015"/>
    </source>
</evidence>
<dbReference type="PROSITE" id="PS50977">
    <property type="entry name" value="HTH_TETR_2"/>
    <property type="match status" value="1"/>
</dbReference>
<gene>
    <name evidence="7" type="ORF">KHQ06_10775</name>
</gene>
<evidence type="ECO:0000256" key="4">
    <source>
        <dbReference type="PROSITE-ProRule" id="PRU00335"/>
    </source>
</evidence>
<evidence type="ECO:0000313" key="8">
    <source>
        <dbReference type="Proteomes" id="UP000683310"/>
    </source>
</evidence>
<dbReference type="InterPro" id="IPR050109">
    <property type="entry name" value="HTH-type_TetR-like_transc_reg"/>
</dbReference>
<keyword evidence="1" id="KW-0805">Transcription regulation</keyword>
<evidence type="ECO:0000313" key="7">
    <source>
        <dbReference type="EMBL" id="QVI23325.1"/>
    </source>
</evidence>
<name>A0ABX8CXV7_9NOCA</name>
<evidence type="ECO:0000259" key="6">
    <source>
        <dbReference type="PROSITE" id="PS50977"/>
    </source>
</evidence>
<keyword evidence="3" id="KW-0804">Transcription</keyword>
<feature type="region of interest" description="Disordered" evidence="5">
    <location>
        <begin position="1"/>
        <end position="20"/>
    </location>
</feature>
<keyword evidence="2 4" id="KW-0238">DNA-binding</keyword>
<evidence type="ECO:0000256" key="5">
    <source>
        <dbReference type="SAM" id="MobiDB-lite"/>
    </source>
</evidence>
<dbReference type="SUPFAM" id="SSF46689">
    <property type="entry name" value="Homeodomain-like"/>
    <property type="match status" value="1"/>
</dbReference>
<dbReference type="GeneID" id="300987715"/>
<dbReference type="Pfam" id="PF00440">
    <property type="entry name" value="TetR_N"/>
    <property type="match status" value="1"/>
</dbReference>
<feature type="domain" description="HTH tetR-type" evidence="6">
    <location>
        <begin position="19"/>
        <end position="79"/>
    </location>
</feature>
<keyword evidence="8" id="KW-1185">Reference proteome</keyword>
<sequence>MPRIAEDRLPAQPSSPEQESRRQAILRAAAHHGAEKGLERVQMHDVAKDAGVAIATLYRYFPSKTHLFNALLSDRVKHLAETTPLPGPGVDRVQAVSDLLVGGGRELLSRPLLAHAMLQSNLAAVAQAGGVVTNRFSGLITQLLGVEHASDAQVRLVRITEAAWYGVLNAALNHHITAEQAEEDTRVACRKLLSGIEELA</sequence>
<dbReference type="PANTHER" id="PTHR30055">
    <property type="entry name" value="HTH-TYPE TRANSCRIPTIONAL REGULATOR RUTR"/>
    <property type="match status" value="1"/>
</dbReference>
<proteinExistence type="predicted"/>
<dbReference type="RefSeq" id="WP_213559397.1">
    <property type="nucleotide sequence ID" value="NZ_JBFAJM010000001.1"/>
</dbReference>
<dbReference type="InterPro" id="IPR041642">
    <property type="entry name" value="KstR_C"/>
</dbReference>
<dbReference type="PANTHER" id="PTHR30055:SF234">
    <property type="entry name" value="HTH-TYPE TRANSCRIPTIONAL REGULATOR BETI"/>
    <property type="match status" value="1"/>
</dbReference>
<dbReference type="Proteomes" id="UP000683310">
    <property type="component" value="Chromosome"/>
</dbReference>
<organism evidence="7 8">
    <name type="scientific">Nocardia tengchongensis</name>
    <dbReference type="NCBI Taxonomy" id="2055889"/>
    <lineage>
        <taxon>Bacteria</taxon>
        <taxon>Bacillati</taxon>
        <taxon>Actinomycetota</taxon>
        <taxon>Actinomycetes</taxon>
        <taxon>Mycobacteriales</taxon>
        <taxon>Nocardiaceae</taxon>
        <taxon>Nocardia</taxon>
    </lineage>
</organism>
<feature type="DNA-binding region" description="H-T-H motif" evidence="4">
    <location>
        <begin position="42"/>
        <end position="61"/>
    </location>
</feature>
<dbReference type="EMBL" id="CP074371">
    <property type="protein sequence ID" value="QVI23325.1"/>
    <property type="molecule type" value="Genomic_DNA"/>
</dbReference>
<dbReference type="Gene3D" id="1.10.357.10">
    <property type="entry name" value="Tetracycline Repressor, domain 2"/>
    <property type="match status" value="1"/>
</dbReference>
<dbReference type="PRINTS" id="PR00455">
    <property type="entry name" value="HTHTETR"/>
</dbReference>
<evidence type="ECO:0000256" key="2">
    <source>
        <dbReference type="ARBA" id="ARBA00023125"/>
    </source>
</evidence>
<accession>A0ABX8CXV7</accession>
<reference evidence="7 8" key="1">
    <citation type="submission" date="2021-04" db="EMBL/GenBank/DDBJ databases">
        <title>Nocardia tengchongensis.</title>
        <authorList>
            <person name="Zhuang k."/>
            <person name="Ran Y."/>
            <person name="Li W."/>
        </authorList>
    </citation>
    <scope>NUCLEOTIDE SEQUENCE [LARGE SCALE GENOMIC DNA]</scope>
    <source>
        <strain evidence="7 8">CFH S0057</strain>
    </source>
</reference>
<dbReference type="InterPro" id="IPR001647">
    <property type="entry name" value="HTH_TetR"/>
</dbReference>
<dbReference type="InterPro" id="IPR009057">
    <property type="entry name" value="Homeodomain-like_sf"/>
</dbReference>
<evidence type="ECO:0000256" key="3">
    <source>
        <dbReference type="ARBA" id="ARBA00023163"/>
    </source>
</evidence>
<dbReference type="Pfam" id="PF17925">
    <property type="entry name" value="TetR_C_20"/>
    <property type="match status" value="1"/>
</dbReference>
<protein>
    <submittedName>
        <fullName evidence="7">TetR family transcriptional regulator</fullName>
    </submittedName>
</protein>